<dbReference type="STRING" id="1802056.A2954_02470"/>
<accession>A0A1F7IEW4</accession>
<protein>
    <submittedName>
        <fullName evidence="1">Uncharacterized protein</fullName>
    </submittedName>
</protein>
<dbReference type="EMBL" id="MGAG01000008">
    <property type="protein sequence ID" value="OGK41890.1"/>
    <property type="molecule type" value="Genomic_DNA"/>
</dbReference>
<sequence length="87" mass="9600">MEINQPTKINSQITEMLIMLAPGACPEVADRKTRPQGTGRITLEMLQQNSINISCSGELGQAVCALCVFFNQGMKFTVEKKNENPQN</sequence>
<proteinExistence type="predicted"/>
<comment type="caution">
    <text evidence="1">The sequence shown here is derived from an EMBL/GenBank/DDBJ whole genome shotgun (WGS) entry which is preliminary data.</text>
</comment>
<evidence type="ECO:0000313" key="2">
    <source>
        <dbReference type="Proteomes" id="UP000177698"/>
    </source>
</evidence>
<name>A0A1F7IEW4_9BACT</name>
<gene>
    <name evidence="1" type="ORF">A2954_02470</name>
</gene>
<evidence type="ECO:0000313" key="1">
    <source>
        <dbReference type="EMBL" id="OGK41890.1"/>
    </source>
</evidence>
<organism evidence="1 2">
    <name type="scientific">Candidatus Roizmanbacteria bacterium RIFCSPLOWO2_01_FULL_37_12</name>
    <dbReference type="NCBI Taxonomy" id="1802056"/>
    <lineage>
        <taxon>Bacteria</taxon>
        <taxon>Candidatus Roizmaniibacteriota</taxon>
    </lineage>
</organism>
<reference evidence="1 2" key="1">
    <citation type="journal article" date="2016" name="Nat. Commun.">
        <title>Thousands of microbial genomes shed light on interconnected biogeochemical processes in an aquifer system.</title>
        <authorList>
            <person name="Anantharaman K."/>
            <person name="Brown C.T."/>
            <person name="Hug L.A."/>
            <person name="Sharon I."/>
            <person name="Castelle C.J."/>
            <person name="Probst A.J."/>
            <person name="Thomas B.C."/>
            <person name="Singh A."/>
            <person name="Wilkins M.J."/>
            <person name="Karaoz U."/>
            <person name="Brodie E.L."/>
            <person name="Williams K.H."/>
            <person name="Hubbard S.S."/>
            <person name="Banfield J.F."/>
        </authorList>
    </citation>
    <scope>NUCLEOTIDE SEQUENCE [LARGE SCALE GENOMIC DNA]</scope>
</reference>
<dbReference type="AlphaFoldDB" id="A0A1F7IEW4"/>
<dbReference type="Proteomes" id="UP000177698">
    <property type="component" value="Unassembled WGS sequence"/>
</dbReference>